<evidence type="ECO:0000313" key="1">
    <source>
        <dbReference type="EMBL" id="KAF4468965.1"/>
    </source>
</evidence>
<accession>A0A8H4LIH8</accession>
<keyword evidence="2" id="KW-1185">Reference proteome</keyword>
<organism evidence="1 2">
    <name type="scientific">Fusarium albosuccineum</name>
    <dbReference type="NCBI Taxonomy" id="1237068"/>
    <lineage>
        <taxon>Eukaryota</taxon>
        <taxon>Fungi</taxon>
        <taxon>Dikarya</taxon>
        <taxon>Ascomycota</taxon>
        <taxon>Pezizomycotina</taxon>
        <taxon>Sordariomycetes</taxon>
        <taxon>Hypocreomycetidae</taxon>
        <taxon>Hypocreales</taxon>
        <taxon>Nectriaceae</taxon>
        <taxon>Fusarium</taxon>
        <taxon>Fusarium decemcellulare species complex</taxon>
    </lineage>
</organism>
<gene>
    <name evidence="1" type="ORF">FALBO_4136</name>
</gene>
<reference evidence="1 2" key="1">
    <citation type="submission" date="2020-01" db="EMBL/GenBank/DDBJ databases">
        <title>Identification and distribution of gene clusters putatively required for synthesis of sphingolipid metabolism inhibitors in phylogenetically diverse species of the filamentous fungus Fusarium.</title>
        <authorList>
            <person name="Kim H.-S."/>
            <person name="Busman M."/>
            <person name="Brown D.W."/>
            <person name="Divon H."/>
            <person name="Uhlig S."/>
            <person name="Proctor R.H."/>
        </authorList>
    </citation>
    <scope>NUCLEOTIDE SEQUENCE [LARGE SCALE GENOMIC DNA]</scope>
    <source>
        <strain evidence="1 2">NRRL 20459</strain>
    </source>
</reference>
<comment type="caution">
    <text evidence="1">The sequence shown here is derived from an EMBL/GenBank/DDBJ whole genome shotgun (WGS) entry which is preliminary data.</text>
</comment>
<evidence type="ECO:0000313" key="2">
    <source>
        <dbReference type="Proteomes" id="UP000554235"/>
    </source>
</evidence>
<dbReference type="Proteomes" id="UP000554235">
    <property type="component" value="Unassembled WGS sequence"/>
</dbReference>
<sequence length="261" mass="28515">MNLGDFCSQLGPISPSFALPTPGDGCWAELVQIADSGILGLDNISPETSHDTSCPASSGLVQDHFAAWNGTIEGLHSINMLRRSANLAEVVLNCKVCFRIDWKPSDTVENFYLVASLMSTAASSYIDSLSRQHEELQSLRGRPTKLFLGETAEEDSLVEISVDGVEYWGLLKRTLGAELDRLSSLCQSFATRQGLLHHHGHEKCLRGVPCGNHVTSRGIIHHADTCPKGVNPSKYFVCLVTISQIQADIEQARKKLEQGLQ</sequence>
<name>A0A8H4LIH8_9HYPO</name>
<protein>
    <submittedName>
        <fullName evidence="1">Uncharacterized protein</fullName>
    </submittedName>
</protein>
<dbReference type="OrthoDB" id="3364175at2759"/>
<dbReference type="AlphaFoldDB" id="A0A8H4LIH8"/>
<proteinExistence type="predicted"/>
<dbReference type="EMBL" id="JAADYS010000539">
    <property type="protein sequence ID" value="KAF4468965.1"/>
    <property type="molecule type" value="Genomic_DNA"/>
</dbReference>